<comment type="caution">
    <text evidence="2">The sequence shown here is derived from an EMBL/GenBank/DDBJ whole genome shotgun (WGS) entry which is preliminary data.</text>
</comment>
<evidence type="ECO:0000313" key="3">
    <source>
        <dbReference type="Proteomes" id="UP000006327"/>
    </source>
</evidence>
<dbReference type="InterPro" id="IPR016181">
    <property type="entry name" value="Acyl_CoA_acyltransferase"/>
</dbReference>
<sequence>METIEVGMSKECELDGKSITIRPIKMQDSQLEHDFIDHLSPETKHYRFFGAIKNVSDKVLKSLCDIDGKNSMAFIATEQVDGKEIEIGVCRYVLSENPDIHEMALTIADKWQHKGLGKLLINQLTSYAKSHGVKTLYSVELADNPHMHKLSKELGMQVKRDIEDAHQVIYSLAL</sequence>
<evidence type="ECO:0000313" key="2">
    <source>
        <dbReference type="EMBL" id="GAC17287.1"/>
    </source>
</evidence>
<dbReference type="SUPFAM" id="SSF55729">
    <property type="entry name" value="Acyl-CoA N-acyltransferases (Nat)"/>
    <property type="match status" value="1"/>
</dbReference>
<dbReference type="STRING" id="493475.GARC_0305"/>
<organism evidence="2 3">
    <name type="scientific">Paraglaciecola arctica BSs20135</name>
    <dbReference type="NCBI Taxonomy" id="493475"/>
    <lineage>
        <taxon>Bacteria</taxon>
        <taxon>Pseudomonadati</taxon>
        <taxon>Pseudomonadota</taxon>
        <taxon>Gammaproteobacteria</taxon>
        <taxon>Alteromonadales</taxon>
        <taxon>Alteromonadaceae</taxon>
        <taxon>Paraglaciecola</taxon>
    </lineage>
</organism>
<gene>
    <name evidence="2" type="ORF">GARC_0305</name>
</gene>
<dbReference type="eggNOG" id="COG0456">
    <property type="taxonomic scope" value="Bacteria"/>
</dbReference>
<dbReference type="Proteomes" id="UP000006327">
    <property type="component" value="Unassembled WGS sequence"/>
</dbReference>
<proteinExistence type="predicted"/>
<protein>
    <submittedName>
        <fullName evidence="2">GCN5-related N-acetyltransferase</fullName>
    </submittedName>
</protein>
<name>K6YGM1_9ALTE</name>
<feature type="domain" description="N-acetyltransferase" evidence="1">
    <location>
        <begin position="19"/>
        <end position="174"/>
    </location>
</feature>
<dbReference type="Gene3D" id="3.40.630.30">
    <property type="match status" value="1"/>
</dbReference>
<dbReference type="GO" id="GO:0016747">
    <property type="term" value="F:acyltransferase activity, transferring groups other than amino-acyl groups"/>
    <property type="evidence" value="ECO:0007669"/>
    <property type="project" value="InterPro"/>
</dbReference>
<dbReference type="RefSeq" id="WP_007616007.1">
    <property type="nucleotide sequence ID" value="NZ_BAEO01000006.1"/>
</dbReference>
<dbReference type="CDD" id="cd04301">
    <property type="entry name" value="NAT_SF"/>
    <property type="match status" value="1"/>
</dbReference>
<dbReference type="InterPro" id="IPR000182">
    <property type="entry name" value="GNAT_dom"/>
</dbReference>
<evidence type="ECO:0000259" key="1">
    <source>
        <dbReference type="PROSITE" id="PS51186"/>
    </source>
</evidence>
<reference evidence="2 3" key="1">
    <citation type="journal article" date="2017" name="Antonie Van Leeuwenhoek">
        <title>Rhizobium rhizosphaerae sp. nov., a novel species isolated from rice rhizosphere.</title>
        <authorList>
            <person name="Zhao J.J."/>
            <person name="Zhang J."/>
            <person name="Zhang R.J."/>
            <person name="Zhang C.W."/>
            <person name="Yin H.Q."/>
            <person name="Zhang X.X."/>
        </authorList>
    </citation>
    <scope>NUCLEOTIDE SEQUENCE [LARGE SCALE GENOMIC DNA]</scope>
    <source>
        <strain evidence="2 3">BSs20135</strain>
    </source>
</reference>
<keyword evidence="3" id="KW-1185">Reference proteome</keyword>
<keyword evidence="2" id="KW-0808">Transferase</keyword>
<dbReference type="OrthoDB" id="9807426at2"/>
<dbReference type="EMBL" id="BAEO01000006">
    <property type="protein sequence ID" value="GAC17287.1"/>
    <property type="molecule type" value="Genomic_DNA"/>
</dbReference>
<dbReference type="Pfam" id="PF00583">
    <property type="entry name" value="Acetyltransf_1"/>
    <property type="match status" value="1"/>
</dbReference>
<accession>K6YGM1</accession>
<dbReference type="PROSITE" id="PS51186">
    <property type="entry name" value="GNAT"/>
    <property type="match status" value="1"/>
</dbReference>
<dbReference type="AlphaFoldDB" id="K6YGM1"/>